<gene>
    <name evidence="1" type="ORF">DSY98_00630</name>
</gene>
<dbReference type="EMBL" id="QNZM01000026">
    <property type="protein sequence ID" value="RTZ82681.1"/>
    <property type="molecule type" value="Genomic_DNA"/>
</dbReference>
<evidence type="ECO:0000313" key="1">
    <source>
        <dbReference type="EMBL" id="RTZ82681.1"/>
    </source>
</evidence>
<protein>
    <submittedName>
        <fullName evidence="1">DUF3726 domain-containing protein</fullName>
    </submittedName>
</protein>
<proteinExistence type="predicted"/>
<name>A0A432GHB5_9DELT</name>
<evidence type="ECO:0000313" key="2">
    <source>
        <dbReference type="Proteomes" id="UP000286732"/>
    </source>
</evidence>
<sequence>MGFSVLSGYRGSMKSPEIVLSLNEIMFYFTRAAVGAGLFFGL</sequence>
<reference evidence="1 2" key="1">
    <citation type="submission" date="2018-06" db="EMBL/GenBank/DDBJ databases">
        <title>Combined omics and stable isotope probing to characterize newly discovered Mariana Back-Arc vent microbial communities.</title>
        <authorList>
            <person name="Trembath-Reichert E."/>
            <person name="Huber J.A."/>
        </authorList>
    </citation>
    <scope>NUCLEOTIDE SEQUENCE [LARGE SCALE GENOMIC DNA]</scope>
    <source>
        <strain evidence="1">MAG 63_2</strain>
    </source>
</reference>
<comment type="caution">
    <text evidence="1">The sequence shown here is derived from an EMBL/GenBank/DDBJ whole genome shotgun (WGS) entry which is preliminary data.</text>
</comment>
<dbReference type="AlphaFoldDB" id="A0A432GHB5"/>
<dbReference type="Proteomes" id="UP000286732">
    <property type="component" value="Unassembled WGS sequence"/>
</dbReference>
<accession>A0A432GHB5</accession>
<organism evidence="1 2">
    <name type="scientific">SAR324 cluster bacterium</name>
    <dbReference type="NCBI Taxonomy" id="2024889"/>
    <lineage>
        <taxon>Bacteria</taxon>
        <taxon>Deltaproteobacteria</taxon>
        <taxon>SAR324 cluster</taxon>
    </lineage>
</organism>
<feature type="non-terminal residue" evidence="1">
    <location>
        <position position="42"/>
    </location>
</feature>